<sequence>MEALLGFDLDLWDYLTFLTLAICVVALIMSWLFLAGLPGRIAIARQHPEAEAVKYLGYAGLLPTVYPWMQALIWAFKPTDIVDIRRFPREEAIETDKEIARLRGLPSTMHAAVAESSAEAATDRLAMRDGHTPSATDEGKP</sequence>
<name>A0A935W1Z1_9PROT</name>
<dbReference type="Proteomes" id="UP000706151">
    <property type="component" value="Unassembled WGS sequence"/>
</dbReference>
<comment type="caution">
    <text evidence="3">The sequence shown here is derived from an EMBL/GenBank/DDBJ whole genome shotgun (WGS) entry which is preliminary data.</text>
</comment>
<accession>A0A935W1Z1</accession>
<evidence type="ECO:0000256" key="1">
    <source>
        <dbReference type="SAM" id="MobiDB-lite"/>
    </source>
</evidence>
<evidence type="ECO:0000256" key="2">
    <source>
        <dbReference type="SAM" id="Phobius"/>
    </source>
</evidence>
<dbReference type="Pfam" id="PF11742">
    <property type="entry name" value="DUF3302"/>
    <property type="match status" value="1"/>
</dbReference>
<proteinExistence type="predicted"/>
<feature type="transmembrane region" description="Helical" evidence="2">
    <location>
        <begin position="14"/>
        <end position="34"/>
    </location>
</feature>
<keyword evidence="2" id="KW-1133">Transmembrane helix</keyword>
<evidence type="ECO:0000313" key="3">
    <source>
        <dbReference type="EMBL" id="MBK7952751.1"/>
    </source>
</evidence>
<feature type="compositionally biased region" description="Basic and acidic residues" evidence="1">
    <location>
        <begin position="121"/>
        <end position="141"/>
    </location>
</feature>
<keyword evidence="2" id="KW-0812">Transmembrane</keyword>
<feature type="region of interest" description="Disordered" evidence="1">
    <location>
        <begin position="114"/>
        <end position="141"/>
    </location>
</feature>
<dbReference type="InterPro" id="IPR011223">
    <property type="entry name" value="UCP028770"/>
</dbReference>
<keyword evidence="2" id="KW-0472">Membrane</keyword>
<evidence type="ECO:0000313" key="4">
    <source>
        <dbReference type="Proteomes" id="UP000706151"/>
    </source>
</evidence>
<reference evidence="3 4" key="1">
    <citation type="submission" date="2020-10" db="EMBL/GenBank/DDBJ databases">
        <title>Connecting structure to function with the recovery of over 1000 high-quality activated sludge metagenome-assembled genomes encoding full-length rRNA genes using long-read sequencing.</title>
        <authorList>
            <person name="Singleton C.M."/>
            <person name="Petriglieri F."/>
            <person name="Kristensen J.M."/>
            <person name="Kirkegaard R.H."/>
            <person name="Michaelsen T.Y."/>
            <person name="Andersen M.H."/>
            <person name="Karst S.M."/>
            <person name="Dueholm M.S."/>
            <person name="Nielsen P.H."/>
            <person name="Albertsen M."/>
        </authorList>
    </citation>
    <scope>NUCLEOTIDE SEQUENCE [LARGE SCALE GENOMIC DNA]</scope>
    <source>
        <strain evidence="3">Fred_18-Q3-R57-64_BAT3C.720</strain>
    </source>
</reference>
<organism evidence="3 4">
    <name type="scientific">Candidatus Accumulibacter affinis</name>
    <dbReference type="NCBI Taxonomy" id="2954384"/>
    <lineage>
        <taxon>Bacteria</taxon>
        <taxon>Pseudomonadati</taxon>
        <taxon>Pseudomonadota</taxon>
        <taxon>Betaproteobacteria</taxon>
        <taxon>Candidatus Accumulibacter</taxon>
    </lineage>
</organism>
<gene>
    <name evidence="3" type="ORF">IPK02_01655</name>
</gene>
<dbReference type="AlphaFoldDB" id="A0A935W1Z1"/>
<protein>
    <submittedName>
        <fullName evidence="3">DUF3302 domain-containing protein</fullName>
    </submittedName>
</protein>
<dbReference type="EMBL" id="JADJOT010000002">
    <property type="protein sequence ID" value="MBK7952751.1"/>
    <property type="molecule type" value="Genomic_DNA"/>
</dbReference>